<keyword evidence="2" id="KW-1185">Reference proteome</keyword>
<sequence length="27" mass="3162">MALGVWGVSRPTPFWPPHQNIVLKHRH</sequence>
<dbReference type="AlphaFoldDB" id="A0A9Q8WAN4"/>
<evidence type="ECO:0000313" key="1">
    <source>
        <dbReference type="EMBL" id="UQC76236.1"/>
    </source>
</evidence>
<evidence type="ECO:0000313" key="2">
    <source>
        <dbReference type="Proteomes" id="UP000830671"/>
    </source>
</evidence>
<name>A0A9Q8WAN4_9PEZI</name>
<reference evidence="1" key="1">
    <citation type="journal article" date="2021" name="Mol. Plant Microbe Interact.">
        <title>Complete Genome Sequence of the Plant-Pathogenic Fungus Colletotrichum lupini.</title>
        <authorList>
            <person name="Baroncelli R."/>
            <person name="Pensec F."/>
            <person name="Da Lio D."/>
            <person name="Boufleur T."/>
            <person name="Vicente I."/>
            <person name="Sarrocco S."/>
            <person name="Picot A."/>
            <person name="Baraldi E."/>
            <person name="Sukno S."/>
            <person name="Thon M."/>
            <person name="Le Floch G."/>
        </authorList>
    </citation>
    <scope>NUCLEOTIDE SEQUENCE</scope>
    <source>
        <strain evidence="1">IMI 504893</strain>
    </source>
</reference>
<protein>
    <submittedName>
        <fullName evidence="1">Uncharacterized protein</fullName>
    </submittedName>
</protein>
<organism evidence="1 2">
    <name type="scientific">Colletotrichum lupini</name>
    <dbReference type="NCBI Taxonomy" id="145971"/>
    <lineage>
        <taxon>Eukaryota</taxon>
        <taxon>Fungi</taxon>
        <taxon>Dikarya</taxon>
        <taxon>Ascomycota</taxon>
        <taxon>Pezizomycotina</taxon>
        <taxon>Sordariomycetes</taxon>
        <taxon>Hypocreomycetidae</taxon>
        <taxon>Glomerellales</taxon>
        <taxon>Glomerellaceae</taxon>
        <taxon>Colletotrichum</taxon>
        <taxon>Colletotrichum acutatum species complex</taxon>
    </lineage>
</organism>
<dbReference type="EMBL" id="CP019472">
    <property type="protein sequence ID" value="UQC76236.1"/>
    <property type="molecule type" value="Genomic_DNA"/>
</dbReference>
<accession>A0A9Q8WAN4</accession>
<proteinExistence type="predicted"/>
<dbReference type="Proteomes" id="UP000830671">
    <property type="component" value="Chromosome 10"/>
</dbReference>
<gene>
    <name evidence="1" type="ORF">CLUP02_17749</name>
</gene>